<evidence type="ECO:0000313" key="2">
    <source>
        <dbReference type="Proteomes" id="UP000001399"/>
    </source>
</evidence>
<reference evidence="2" key="1">
    <citation type="journal article" date="2011" name="J. Bacteriol.">
        <title>Genome sequences of eight morphologically diverse alphaproteobacteria.</title>
        <authorList>
            <consortium name="US DOE Joint Genome Institute"/>
            <person name="Brown P.J."/>
            <person name="Kysela D.T."/>
            <person name="Buechlein A."/>
            <person name="Hemmerich C."/>
            <person name="Brun Y.V."/>
        </authorList>
    </citation>
    <scope>NUCLEOTIDE SEQUENCE [LARGE SCALE GENOMIC DNA]</scope>
    <source>
        <strain evidence="2">ATCC 17100 / ATH 3.1.1 / DSM 162 / LMG 4299</strain>
    </source>
</reference>
<name>E3I803_RHOVT</name>
<evidence type="ECO:0000313" key="1">
    <source>
        <dbReference type="EMBL" id="ADP71929.1"/>
    </source>
</evidence>
<dbReference type="KEGG" id="rva:Rvan_2718"/>
<proteinExistence type="predicted"/>
<keyword evidence="2" id="KW-1185">Reference proteome</keyword>
<gene>
    <name evidence="1" type="ordered locus">Rvan_2718</name>
</gene>
<protein>
    <submittedName>
        <fullName evidence="1">Uncharacterized protein</fullName>
    </submittedName>
</protein>
<organism evidence="1 2">
    <name type="scientific">Rhodomicrobium vannielii (strain ATCC 17100 / DSM 162 / LMG 4299 / NCIMB 10020 / ATH 3.1.1)</name>
    <dbReference type="NCBI Taxonomy" id="648757"/>
    <lineage>
        <taxon>Bacteria</taxon>
        <taxon>Pseudomonadati</taxon>
        <taxon>Pseudomonadota</taxon>
        <taxon>Alphaproteobacteria</taxon>
        <taxon>Hyphomicrobiales</taxon>
        <taxon>Hyphomicrobiaceae</taxon>
        <taxon>Rhodomicrobium</taxon>
    </lineage>
</organism>
<dbReference type="AlphaFoldDB" id="E3I803"/>
<dbReference type="HOGENOM" id="CLU_3366970_0_0_5"/>
<accession>E3I803</accession>
<sequence length="35" mass="4118">MVNGPPAQAQPPRAELIHMVWNRGAENFRLRHIFY</sequence>
<dbReference type="EMBL" id="CP002292">
    <property type="protein sequence ID" value="ADP71929.1"/>
    <property type="molecule type" value="Genomic_DNA"/>
</dbReference>
<dbReference type="Proteomes" id="UP000001399">
    <property type="component" value="Chromosome"/>
</dbReference>